<evidence type="ECO:0000313" key="2">
    <source>
        <dbReference type="Proteomes" id="UP001497644"/>
    </source>
</evidence>
<reference evidence="1 2" key="1">
    <citation type="submission" date="2024-04" db="EMBL/GenBank/DDBJ databases">
        <authorList>
            <consortium name="Molecular Ecology Group"/>
        </authorList>
    </citation>
    <scope>NUCLEOTIDE SEQUENCE [LARGE SCALE GENOMIC DNA]</scope>
</reference>
<dbReference type="AlphaFoldDB" id="A0AAV2N166"/>
<name>A0AAV2N166_9HYME</name>
<dbReference type="Proteomes" id="UP001497644">
    <property type="component" value="Chromosome 1"/>
</dbReference>
<protein>
    <submittedName>
        <fullName evidence="1">Uncharacterized protein</fullName>
    </submittedName>
</protein>
<keyword evidence="2" id="KW-1185">Reference proteome</keyword>
<evidence type="ECO:0000313" key="1">
    <source>
        <dbReference type="EMBL" id="CAL1673364.1"/>
    </source>
</evidence>
<proteinExistence type="predicted"/>
<dbReference type="EMBL" id="OZ034824">
    <property type="protein sequence ID" value="CAL1673364.1"/>
    <property type="molecule type" value="Genomic_DNA"/>
</dbReference>
<sequence>MDKNVWAKNERHSSTFCKMTFPKRDLSESSGGNTETINSTRLFSATNSRRIRGMLRRSALVPQTLRNRKIRYPLSVVEIRDYAVNFLGGMTTH</sequence>
<gene>
    <name evidence="1" type="ORF">LPLAT_LOCUS272</name>
</gene>
<accession>A0AAV2N166</accession>
<organism evidence="1 2">
    <name type="scientific">Lasius platythorax</name>
    <dbReference type="NCBI Taxonomy" id="488582"/>
    <lineage>
        <taxon>Eukaryota</taxon>
        <taxon>Metazoa</taxon>
        <taxon>Ecdysozoa</taxon>
        <taxon>Arthropoda</taxon>
        <taxon>Hexapoda</taxon>
        <taxon>Insecta</taxon>
        <taxon>Pterygota</taxon>
        <taxon>Neoptera</taxon>
        <taxon>Endopterygota</taxon>
        <taxon>Hymenoptera</taxon>
        <taxon>Apocrita</taxon>
        <taxon>Aculeata</taxon>
        <taxon>Formicoidea</taxon>
        <taxon>Formicidae</taxon>
        <taxon>Formicinae</taxon>
        <taxon>Lasius</taxon>
        <taxon>Lasius</taxon>
    </lineage>
</organism>